<evidence type="ECO:0000256" key="10">
    <source>
        <dbReference type="ARBA" id="ARBA00050776"/>
    </source>
</evidence>
<dbReference type="Gene3D" id="3.90.1150.10">
    <property type="entry name" value="Aspartate Aminotransferase, domain 1"/>
    <property type="match status" value="1"/>
</dbReference>
<dbReference type="InterPro" id="IPR015424">
    <property type="entry name" value="PyrdxlP-dep_Trfase"/>
</dbReference>
<evidence type="ECO:0000256" key="4">
    <source>
        <dbReference type="ARBA" id="ARBA00022679"/>
    </source>
</evidence>
<keyword evidence="15" id="KW-1185">Reference proteome</keyword>
<keyword evidence="4" id="KW-0808">Transferase</keyword>
<evidence type="ECO:0000259" key="13">
    <source>
        <dbReference type="Pfam" id="PF00266"/>
    </source>
</evidence>
<keyword evidence="6" id="KW-0663">Pyridoxal phosphate</keyword>
<comment type="caution">
    <text evidence="14">The sequence shown here is derived from an EMBL/GenBank/DDBJ whole genome shotgun (WGS) entry which is preliminary data.</text>
</comment>
<evidence type="ECO:0000256" key="5">
    <source>
        <dbReference type="ARBA" id="ARBA00022723"/>
    </source>
</evidence>
<dbReference type="GO" id="GO:0051536">
    <property type="term" value="F:iron-sulfur cluster binding"/>
    <property type="evidence" value="ECO:0007669"/>
    <property type="project" value="UniProtKB-KW"/>
</dbReference>
<dbReference type="GO" id="GO:0046872">
    <property type="term" value="F:metal ion binding"/>
    <property type="evidence" value="ECO:0007669"/>
    <property type="project" value="UniProtKB-KW"/>
</dbReference>
<dbReference type="GO" id="GO:0044571">
    <property type="term" value="P:[2Fe-2S] cluster assembly"/>
    <property type="evidence" value="ECO:0007669"/>
    <property type="project" value="InterPro"/>
</dbReference>
<dbReference type="GO" id="GO:0030170">
    <property type="term" value="F:pyridoxal phosphate binding"/>
    <property type="evidence" value="ECO:0007669"/>
    <property type="project" value="InterPro"/>
</dbReference>
<evidence type="ECO:0000256" key="6">
    <source>
        <dbReference type="ARBA" id="ARBA00022898"/>
    </source>
</evidence>
<dbReference type="InterPro" id="IPR010240">
    <property type="entry name" value="Cys_deSase_IscS"/>
</dbReference>
<evidence type="ECO:0000256" key="12">
    <source>
        <dbReference type="SAM" id="MobiDB-lite"/>
    </source>
</evidence>
<evidence type="ECO:0000313" key="15">
    <source>
        <dbReference type="Proteomes" id="UP001301958"/>
    </source>
</evidence>
<dbReference type="SUPFAM" id="SSF53383">
    <property type="entry name" value="PLP-dependent transferases"/>
    <property type="match status" value="1"/>
</dbReference>
<evidence type="ECO:0000256" key="9">
    <source>
        <dbReference type="ARBA" id="ARBA00045623"/>
    </source>
</evidence>
<dbReference type="PANTHER" id="PTHR11601">
    <property type="entry name" value="CYSTEINE DESULFURYLASE FAMILY MEMBER"/>
    <property type="match status" value="1"/>
</dbReference>
<dbReference type="FunFam" id="3.90.1150.10:FF:000002">
    <property type="entry name" value="Cysteine desulfurase IscS"/>
    <property type="match status" value="1"/>
</dbReference>
<dbReference type="AlphaFoldDB" id="A0AAN7BKL9"/>
<dbReference type="GO" id="GO:0031071">
    <property type="term" value="F:cysteine desulfurase activity"/>
    <property type="evidence" value="ECO:0007669"/>
    <property type="project" value="UniProtKB-EC"/>
</dbReference>
<dbReference type="InterPro" id="IPR020578">
    <property type="entry name" value="Aminotrans_V_PyrdxlP_BS"/>
</dbReference>
<reference evidence="14" key="1">
    <citation type="journal article" date="2023" name="Mol. Phylogenet. Evol.">
        <title>Genome-scale phylogeny and comparative genomics of the fungal order Sordariales.</title>
        <authorList>
            <person name="Hensen N."/>
            <person name="Bonometti L."/>
            <person name="Westerberg I."/>
            <person name="Brannstrom I.O."/>
            <person name="Guillou S."/>
            <person name="Cros-Aarteil S."/>
            <person name="Calhoun S."/>
            <person name="Haridas S."/>
            <person name="Kuo A."/>
            <person name="Mondo S."/>
            <person name="Pangilinan J."/>
            <person name="Riley R."/>
            <person name="LaButti K."/>
            <person name="Andreopoulos B."/>
            <person name="Lipzen A."/>
            <person name="Chen C."/>
            <person name="Yan M."/>
            <person name="Daum C."/>
            <person name="Ng V."/>
            <person name="Clum A."/>
            <person name="Steindorff A."/>
            <person name="Ohm R.A."/>
            <person name="Martin F."/>
            <person name="Silar P."/>
            <person name="Natvig D.O."/>
            <person name="Lalanne C."/>
            <person name="Gautier V."/>
            <person name="Ament-Velasquez S.L."/>
            <person name="Kruys A."/>
            <person name="Hutchinson M.I."/>
            <person name="Powell A.J."/>
            <person name="Barry K."/>
            <person name="Miller A.N."/>
            <person name="Grigoriev I.V."/>
            <person name="Debuchy R."/>
            <person name="Gladieux P."/>
            <person name="Hiltunen Thoren M."/>
            <person name="Johannesson H."/>
        </authorList>
    </citation>
    <scope>NUCLEOTIDE SEQUENCE</scope>
    <source>
        <strain evidence="14">CBS 990.96</strain>
    </source>
</reference>
<reference evidence="14" key="2">
    <citation type="submission" date="2023-05" db="EMBL/GenBank/DDBJ databases">
        <authorList>
            <consortium name="Lawrence Berkeley National Laboratory"/>
            <person name="Steindorff A."/>
            <person name="Hensen N."/>
            <person name="Bonometti L."/>
            <person name="Westerberg I."/>
            <person name="Brannstrom I.O."/>
            <person name="Guillou S."/>
            <person name="Cros-Aarteil S."/>
            <person name="Calhoun S."/>
            <person name="Haridas S."/>
            <person name="Kuo A."/>
            <person name="Mondo S."/>
            <person name="Pangilinan J."/>
            <person name="Riley R."/>
            <person name="Labutti K."/>
            <person name="Andreopoulos B."/>
            <person name="Lipzen A."/>
            <person name="Chen C."/>
            <person name="Yanf M."/>
            <person name="Daum C."/>
            <person name="Ng V."/>
            <person name="Clum A."/>
            <person name="Ohm R."/>
            <person name="Martin F."/>
            <person name="Silar P."/>
            <person name="Natvig D."/>
            <person name="Lalanne C."/>
            <person name="Gautier V."/>
            <person name="Ament-Velasquez S.L."/>
            <person name="Kruys A."/>
            <person name="Hutchinson M.I."/>
            <person name="Powell A.J."/>
            <person name="Barry K."/>
            <person name="Miller A.N."/>
            <person name="Grigoriev I.V."/>
            <person name="Debuchy R."/>
            <person name="Gladieux P."/>
            <person name="Thoren M.H."/>
            <person name="Johannesson H."/>
        </authorList>
    </citation>
    <scope>NUCLEOTIDE SEQUENCE</scope>
    <source>
        <strain evidence="14">CBS 990.96</strain>
    </source>
</reference>
<dbReference type="PANTHER" id="PTHR11601:SF34">
    <property type="entry name" value="CYSTEINE DESULFURASE"/>
    <property type="match status" value="1"/>
</dbReference>
<dbReference type="InterPro" id="IPR000192">
    <property type="entry name" value="Aminotrans_V_dom"/>
</dbReference>
<comment type="cofactor">
    <cofactor evidence="1 11">
        <name>pyridoxal 5'-phosphate</name>
        <dbReference type="ChEBI" id="CHEBI:597326"/>
    </cofactor>
</comment>
<dbReference type="NCBIfam" id="NF010611">
    <property type="entry name" value="PRK14012.1"/>
    <property type="match status" value="1"/>
</dbReference>
<evidence type="ECO:0000256" key="8">
    <source>
        <dbReference type="ARBA" id="ARBA00023014"/>
    </source>
</evidence>
<dbReference type="HAMAP" id="MF_00331">
    <property type="entry name" value="Cys_desulf_IscS"/>
    <property type="match status" value="1"/>
</dbReference>
<gene>
    <name evidence="14" type="ORF">QBC38DRAFT_484106</name>
</gene>
<name>A0AAN7BKL9_9PEZI</name>
<dbReference type="GO" id="GO:0005634">
    <property type="term" value="C:nucleus"/>
    <property type="evidence" value="ECO:0007669"/>
    <property type="project" value="TreeGrafter"/>
</dbReference>
<keyword evidence="8" id="KW-0411">Iron-sulfur</keyword>
<proteinExistence type="inferred from homology"/>
<feature type="compositionally biased region" description="Basic and acidic residues" evidence="12">
    <location>
        <begin position="44"/>
        <end position="63"/>
    </location>
</feature>
<dbReference type="FunFam" id="3.40.640.10:FF:000003">
    <property type="entry name" value="Cysteine desulfurase IscS"/>
    <property type="match status" value="1"/>
</dbReference>
<comment type="catalytic activity">
    <reaction evidence="10">
        <text>(sulfur carrier)-H + L-cysteine = (sulfur carrier)-SH + L-alanine</text>
        <dbReference type="Rhea" id="RHEA:43892"/>
        <dbReference type="Rhea" id="RHEA-COMP:14737"/>
        <dbReference type="Rhea" id="RHEA-COMP:14739"/>
        <dbReference type="ChEBI" id="CHEBI:29917"/>
        <dbReference type="ChEBI" id="CHEBI:35235"/>
        <dbReference type="ChEBI" id="CHEBI:57972"/>
        <dbReference type="ChEBI" id="CHEBI:64428"/>
        <dbReference type="EC" id="2.8.1.7"/>
    </reaction>
</comment>
<sequence length="513" mass="56623">MANIAPSVLRQASRLATKTTISTTSRHTARALPRVATSQTAQKRPSEKRSYVTETKPRDHAQVQTDHAIRLDSKELDKAGLSIRSQQDGSTEHVSPMADVLAQATVMDEGQRPIYLDMQATTPLDPRVLDAMLPFYTGFYGNPHSRTHAYGWESEKAVEDARQHIAALIGADPKEIIFTSGATESNNMSIKGVARFFGRSGKKKHIITSQTEHKCVLDSCRHLQDEGFEITYLPVNNNGLIDLEKLKEAIRPETMLVSIMSVNNEIGVIQPIAEIGKICRERKVFFHTDAAQAVGKIPMDVNAMNIDLMSISAHKIYGPKGIGACYVRRRPRVRIDPIISGGGQERGLRSGTLAPALAVGFGEACRIAKKEMEYDSKRIHHLSDRLLKGLLSMEHTSQNGDPNHFYPGCVNVSFAYVEGESLLMALKDIALSSGSACTSASLEPSYVLRALGNSDESAHSSIRFGIGRFTTEQEIDYVLKAVTERVGFLRELSPLWELVQEGVDLNTIEWSQH</sequence>
<evidence type="ECO:0000256" key="1">
    <source>
        <dbReference type="ARBA" id="ARBA00001933"/>
    </source>
</evidence>
<dbReference type="InterPro" id="IPR015421">
    <property type="entry name" value="PyrdxlP-dep_Trfase_major"/>
</dbReference>
<accession>A0AAN7BKL9</accession>
<dbReference type="GO" id="GO:0005739">
    <property type="term" value="C:mitochondrion"/>
    <property type="evidence" value="ECO:0007669"/>
    <property type="project" value="TreeGrafter"/>
</dbReference>
<dbReference type="GO" id="GO:0034227">
    <property type="term" value="P:tRNA thio-modification"/>
    <property type="evidence" value="ECO:0007669"/>
    <property type="project" value="UniProtKB-ARBA"/>
</dbReference>
<keyword evidence="5" id="KW-0479">Metal-binding</keyword>
<evidence type="ECO:0000256" key="3">
    <source>
        <dbReference type="ARBA" id="ARBA00012239"/>
    </source>
</evidence>
<feature type="domain" description="Aminotransferase class V" evidence="13">
    <location>
        <begin position="114"/>
        <end position="478"/>
    </location>
</feature>
<organism evidence="14 15">
    <name type="scientific">Podospora fimiseda</name>
    <dbReference type="NCBI Taxonomy" id="252190"/>
    <lineage>
        <taxon>Eukaryota</taxon>
        <taxon>Fungi</taxon>
        <taxon>Dikarya</taxon>
        <taxon>Ascomycota</taxon>
        <taxon>Pezizomycotina</taxon>
        <taxon>Sordariomycetes</taxon>
        <taxon>Sordariomycetidae</taxon>
        <taxon>Sordariales</taxon>
        <taxon>Podosporaceae</taxon>
        <taxon>Podospora</taxon>
    </lineage>
</organism>
<dbReference type="Pfam" id="PF00266">
    <property type="entry name" value="Aminotran_5"/>
    <property type="match status" value="1"/>
</dbReference>
<dbReference type="Proteomes" id="UP001301958">
    <property type="component" value="Unassembled WGS sequence"/>
</dbReference>
<feature type="region of interest" description="Disordered" evidence="12">
    <location>
        <begin position="18"/>
        <end position="63"/>
    </location>
</feature>
<comment type="function">
    <text evidence="9">Catalyzes the removal of elemental sulfur from cysteine to produce alanine. It supplies the inorganic sulfur for iron-sulfur (Fe-S) clusters. Plays a role in both tRNA-processing and mitochondrial metabolism. Involved in the 2-thio-modification of both 5-carboxymethylaminomethyl-2-thiouridine in mitochondrial tRNAs and 5-methoxycarbonylmethyl-2-thiouridine (mcm5s2U) in cytoplasmic tRNAs.</text>
</comment>
<dbReference type="EMBL" id="MU865377">
    <property type="protein sequence ID" value="KAK4225041.1"/>
    <property type="molecule type" value="Genomic_DNA"/>
</dbReference>
<keyword evidence="7" id="KW-0408">Iron</keyword>
<dbReference type="GO" id="GO:0002098">
    <property type="term" value="P:tRNA wobble uridine modification"/>
    <property type="evidence" value="ECO:0007669"/>
    <property type="project" value="UniProtKB-ARBA"/>
</dbReference>
<dbReference type="NCBIfam" id="TIGR02006">
    <property type="entry name" value="IscS"/>
    <property type="match status" value="1"/>
</dbReference>
<evidence type="ECO:0000313" key="14">
    <source>
        <dbReference type="EMBL" id="KAK4225041.1"/>
    </source>
</evidence>
<evidence type="ECO:0000256" key="11">
    <source>
        <dbReference type="RuleBase" id="RU004504"/>
    </source>
</evidence>
<evidence type="ECO:0000256" key="7">
    <source>
        <dbReference type="ARBA" id="ARBA00023004"/>
    </source>
</evidence>
<dbReference type="GO" id="GO:1990221">
    <property type="term" value="C:L-cysteine desulfurase complex"/>
    <property type="evidence" value="ECO:0007669"/>
    <property type="project" value="UniProtKB-ARBA"/>
</dbReference>
<comment type="similarity">
    <text evidence="2">Belongs to the class-V pyridoxal-phosphate-dependent aminotransferase family. NifS/IscS subfamily.</text>
</comment>
<dbReference type="Gene3D" id="3.40.640.10">
    <property type="entry name" value="Type I PLP-dependent aspartate aminotransferase-like (Major domain)"/>
    <property type="match status" value="1"/>
</dbReference>
<protein>
    <recommendedName>
        <fullName evidence="3">cysteine desulfurase</fullName>
        <ecNumber evidence="3">2.8.1.7</ecNumber>
    </recommendedName>
</protein>
<dbReference type="PROSITE" id="PS00595">
    <property type="entry name" value="AA_TRANSFER_CLASS_5"/>
    <property type="match status" value="1"/>
</dbReference>
<dbReference type="EC" id="2.8.1.7" evidence="3"/>
<evidence type="ECO:0000256" key="2">
    <source>
        <dbReference type="ARBA" id="ARBA00006490"/>
    </source>
</evidence>
<dbReference type="InterPro" id="IPR015422">
    <property type="entry name" value="PyrdxlP-dep_Trfase_small"/>
</dbReference>